<proteinExistence type="predicted"/>
<evidence type="ECO:0000313" key="3">
    <source>
        <dbReference type="Proteomes" id="UP000192582"/>
    </source>
</evidence>
<name>A0A1W1VQ69_9DEIO</name>
<gene>
    <name evidence="2" type="ORF">SAMN00790413_02825</name>
</gene>
<protein>
    <submittedName>
        <fullName evidence="2">Uncharacterized protein</fullName>
    </submittedName>
</protein>
<feature type="region of interest" description="Disordered" evidence="1">
    <location>
        <begin position="26"/>
        <end position="48"/>
    </location>
</feature>
<keyword evidence="3" id="KW-1185">Reference proteome</keyword>
<dbReference type="STRING" id="695939.SAMN00790413_02825"/>
<dbReference type="EMBL" id="FWWU01000009">
    <property type="protein sequence ID" value="SMB95413.1"/>
    <property type="molecule type" value="Genomic_DNA"/>
</dbReference>
<evidence type="ECO:0000313" key="2">
    <source>
        <dbReference type="EMBL" id="SMB95413.1"/>
    </source>
</evidence>
<organism evidence="2 3">
    <name type="scientific">Deinococcus hopiensis KR-140</name>
    <dbReference type="NCBI Taxonomy" id="695939"/>
    <lineage>
        <taxon>Bacteria</taxon>
        <taxon>Thermotogati</taxon>
        <taxon>Deinococcota</taxon>
        <taxon>Deinococci</taxon>
        <taxon>Deinococcales</taxon>
        <taxon>Deinococcaceae</taxon>
        <taxon>Deinococcus</taxon>
    </lineage>
</organism>
<accession>A0A1W1VQ69</accession>
<sequence>MKNAPLVAGNIVAALHADAPKHAGRLFPSGVKRSAEEGATSSEHLPPCGGAGWVLRELIGHGEFFLPCLNRTLTTDGMYGGVLWPVPDATLPP</sequence>
<reference evidence="2 3" key="1">
    <citation type="submission" date="2017-04" db="EMBL/GenBank/DDBJ databases">
        <authorList>
            <person name="Afonso C.L."/>
            <person name="Miller P.J."/>
            <person name="Scott M.A."/>
            <person name="Spackman E."/>
            <person name="Goraichik I."/>
            <person name="Dimitrov K.M."/>
            <person name="Suarez D.L."/>
            <person name="Swayne D.E."/>
        </authorList>
    </citation>
    <scope>NUCLEOTIDE SEQUENCE [LARGE SCALE GENOMIC DNA]</scope>
    <source>
        <strain evidence="2 3">KR-140</strain>
    </source>
</reference>
<dbReference type="Proteomes" id="UP000192582">
    <property type="component" value="Unassembled WGS sequence"/>
</dbReference>
<evidence type="ECO:0000256" key="1">
    <source>
        <dbReference type="SAM" id="MobiDB-lite"/>
    </source>
</evidence>
<dbReference type="AlphaFoldDB" id="A0A1W1VQ69"/>
<dbReference type="RefSeq" id="WP_139806994.1">
    <property type="nucleotide sequence ID" value="NZ_FWWU01000009.1"/>
</dbReference>